<dbReference type="InterPro" id="IPR050109">
    <property type="entry name" value="HTH-type_TetR-like_transc_reg"/>
</dbReference>
<proteinExistence type="predicted"/>
<keyword evidence="5" id="KW-1185">Reference proteome</keyword>
<keyword evidence="1" id="KW-0805">Transcription regulation</keyword>
<evidence type="ECO:0000256" key="2">
    <source>
        <dbReference type="ARBA" id="ARBA00023125"/>
    </source>
</evidence>
<evidence type="ECO:0000256" key="3">
    <source>
        <dbReference type="ARBA" id="ARBA00023163"/>
    </source>
</evidence>
<dbReference type="PANTHER" id="PTHR30055:SF234">
    <property type="entry name" value="HTH-TYPE TRANSCRIPTIONAL REGULATOR BETI"/>
    <property type="match status" value="1"/>
</dbReference>
<dbReference type="PROSITE" id="PS01081">
    <property type="entry name" value="HTH_TETR_1"/>
    <property type="match status" value="1"/>
</dbReference>
<dbReference type="InterPro" id="IPR001647">
    <property type="entry name" value="HTH_TetR"/>
</dbReference>
<dbReference type="InterPro" id="IPR023772">
    <property type="entry name" value="DNA-bd_HTH_TetR-type_CS"/>
</dbReference>
<dbReference type="Gene3D" id="1.10.357.10">
    <property type="entry name" value="Tetracycline Repressor, domain 2"/>
    <property type="match status" value="1"/>
</dbReference>
<dbReference type="KEGG" id="afj:AFERRID_29970"/>
<reference evidence="4 5" key="1">
    <citation type="journal article" date="2018" name="Microbiol. Resour. Announc.">
        <title>Complete Genome Sequence of Acidithiobacillus ferridurans JCM 18981.</title>
        <authorList>
            <person name="Miyauchi T."/>
            <person name="Kouzuma A."/>
            <person name="Abe T."/>
            <person name="Watanabe K."/>
        </authorList>
    </citation>
    <scope>NUCLEOTIDE SEQUENCE [LARGE SCALE GENOMIC DNA]</scope>
    <source>
        <strain evidence="5">ATCC 33020 / DSM 29468 / JCM 18981 / 11Fe</strain>
    </source>
</reference>
<evidence type="ECO:0000313" key="4">
    <source>
        <dbReference type="EMBL" id="BBF66779.1"/>
    </source>
</evidence>
<dbReference type="AlphaFoldDB" id="A0A2Z6IMI0"/>
<name>A0A2Z6IMI0_ACIFI</name>
<dbReference type="PANTHER" id="PTHR30055">
    <property type="entry name" value="HTH-TYPE TRANSCRIPTIONAL REGULATOR RUTR"/>
    <property type="match status" value="1"/>
</dbReference>
<keyword evidence="3" id="KW-0804">Transcription</keyword>
<evidence type="ECO:0000313" key="5">
    <source>
        <dbReference type="Proteomes" id="UP000280188"/>
    </source>
</evidence>
<dbReference type="PROSITE" id="PS50977">
    <property type="entry name" value="HTH_TETR_2"/>
    <property type="match status" value="1"/>
</dbReference>
<sequence length="205" mass="21896">MLLEPRKRPHQQRSAATVDAILEAAARILERKGLDVLTTNAVAELAGVSIGSLYQYFPGKAAILAELIRRERLILLAGIGRIAHAPGDSLKDDVCSLIRIAVAHQLLRPALARALEYGEATLPLGPATAKLTNELVQYTAALLERHGVSKAMEGAHDLVALAKGMIDAAGIAGESDQRVLVDRVCRAALGYLEYPVAIRHGIACK</sequence>
<dbReference type="Pfam" id="PF00440">
    <property type="entry name" value="TetR_N"/>
    <property type="match status" value="1"/>
</dbReference>
<dbReference type="GO" id="GO:0003700">
    <property type="term" value="F:DNA-binding transcription factor activity"/>
    <property type="evidence" value="ECO:0007669"/>
    <property type="project" value="TreeGrafter"/>
</dbReference>
<evidence type="ECO:0000256" key="1">
    <source>
        <dbReference type="ARBA" id="ARBA00023015"/>
    </source>
</evidence>
<dbReference type="InterPro" id="IPR009057">
    <property type="entry name" value="Homeodomain-like_sf"/>
</dbReference>
<dbReference type="EMBL" id="AP018795">
    <property type="protein sequence ID" value="BBF66779.1"/>
    <property type="molecule type" value="Genomic_DNA"/>
</dbReference>
<dbReference type="RefSeq" id="WP_113525533.1">
    <property type="nucleotide sequence ID" value="NZ_AP018795.1"/>
</dbReference>
<organism evidence="4 5">
    <name type="scientific">Acidithiobacillus ferridurans</name>
    <dbReference type="NCBI Taxonomy" id="1232575"/>
    <lineage>
        <taxon>Bacteria</taxon>
        <taxon>Pseudomonadati</taxon>
        <taxon>Pseudomonadota</taxon>
        <taxon>Acidithiobacillia</taxon>
        <taxon>Acidithiobacillales</taxon>
        <taxon>Acidithiobacillaceae</taxon>
        <taxon>Acidithiobacillus</taxon>
    </lineage>
</organism>
<dbReference type="SUPFAM" id="SSF46689">
    <property type="entry name" value="Homeodomain-like"/>
    <property type="match status" value="1"/>
</dbReference>
<dbReference type="GO" id="GO:0000976">
    <property type="term" value="F:transcription cis-regulatory region binding"/>
    <property type="evidence" value="ECO:0007669"/>
    <property type="project" value="TreeGrafter"/>
</dbReference>
<keyword evidence="2" id="KW-0238">DNA-binding</keyword>
<dbReference type="Proteomes" id="UP000280188">
    <property type="component" value="Chromosome"/>
</dbReference>
<accession>A0A2Z6IMI0</accession>
<protein>
    <submittedName>
        <fullName evidence="4">HTH-type transcriptional repressor KstR</fullName>
    </submittedName>
</protein>
<gene>
    <name evidence="4" type="ORF">AFERRID_29970</name>
</gene>
<dbReference type="PRINTS" id="PR00455">
    <property type="entry name" value="HTHTETR"/>
</dbReference>